<accession>A0A5C6D4P5</accession>
<evidence type="ECO:0008006" key="3">
    <source>
        <dbReference type="Google" id="ProtNLM"/>
    </source>
</evidence>
<dbReference type="PANTHER" id="PTHR41368">
    <property type="entry name" value="PROTEIN YGHO"/>
    <property type="match status" value="1"/>
</dbReference>
<gene>
    <name evidence="1" type="ORF">Pla144_06180</name>
</gene>
<dbReference type="AlphaFoldDB" id="A0A5C6D4P5"/>
<dbReference type="SUPFAM" id="SSF55729">
    <property type="entry name" value="Acyl-CoA N-acyltransferases (Nat)"/>
    <property type="match status" value="1"/>
</dbReference>
<protein>
    <recommendedName>
        <fullName evidence="3">N-acetyltransferase domain-containing protein</fullName>
    </recommendedName>
</protein>
<name>A0A5C6D4P5_9BACT</name>
<dbReference type="InterPro" id="IPR039968">
    <property type="entry name" value="BcerS-like"/>
</dbReference>
<dbReference type="Gene3D" id="3.40.630.30">
    <property type="match status" value="1"/>
</dbReference>
<evidence type="ECO:0000313" key="2">
    <source>
        <dbReference type="Proteomes" id="UP000318437"/>
    </source>
</evidence>
<proteinExistence type="predicted"/>
<comment type="caution">
    <text evidence="1">The sequence shown here is derived from an EMBL/GenBank/DDBJ whole genome shotgun (WGS) entry which is preliminary data.</text>
</comment>
<keyword evidence="2" id="KW-1185">Reference proteome</keyword>
<dbReference type="PANTHER" id="PTHR41368:SF1">
    <property type="entry name" value="PROTEIN YGHO"/>
    <property type="match status" value="1"/>
</dbReference>
<sequence>MGQAKPVSIEIQLVETNQQRREFVRLARRINSDQSLWVPNLERECLAEITPGKNPFYEHAEAQLFLAYRQGQAVGRIAAIENRRHNEHWQDKVGFFGHYEAIDDLEVSKSLFSVAEQWLRDHGLDNMRGPTNPSMNASVGFLSEGYEYSPTIPMPYTPPYYLRHAEAYGLKSAIEVLVYGFKFEEHSQSEKDRTWQRVQRLSQRVQQRAKVQVRTVRMDRLDEELDIVRSLCNVSLSDNWGFVPMSSSELRAARDELKNFVDPRMFLFAEIEGQPQAVFIGCPDYNEVLKKMDGRLFPTGWWTYLRHRRRIQKHVIYVYAATTKAYAVGAGVVLYEKFFGECLSRGITHLETGYVLDSNTKMRNSIENFGAEVWKRYQLYEKPLP</sequence>
<reference evidence="1 2" key="1">
    <citation type="submission" date="2019-02" db="EMBL/GenBank/DDBJ databases">
        <title>Deep-cultivation of Planctomycetes and their phenomic and genomic characterization uncovers novel biology.</title>
        <authorList>
            <person name="Wiegand S."/>
            <person name="Jogler M."/>
            <person name="Boedeker C."/>
            <person name="Pinto D."/>
            <person name="Vollmers J."/>
            <person name="Rivas-Marin E."/>
            <person name="Kohn T."/>
            <person name="Peeters S.H."/>
            <person name="Heuer A."/>
            <person name="Rast P."/>
            <person name="Oberbeckmann S."/>
            <person name="Bunk B."/>
            <person name="Jeske O."/>
            <person name="Meyerdierks A."/>
            <person name="Storesund J.E."/>
            <person name="Kallscheuer N."/>
            <person name="Luecker S."/>
            <person name="Lage O.M."/>
            <person name="Pohl T."/>
            <person name="Merkel B.J."/>
            <person name="Hornburger P."/>
            <person name="Mueller R.-W."/>
            <person name="Bruemmer F."/>
            <person name="Labrenz M."/>
            <person name="Spormann A.M."/>
            <person name="Op Den Camp H."/>
            <person name="Overmann J."/>
            <person name="Amann R."/>
            <person name="Jetten M.S.M."/>
            <person name="Mascher T."/>
            <person name="Medema M.H."/>
            <person name="Devos D.P."/>
            <person name="Kaster A.-K."/>
            <person name="Ovreas L."/>
            <person name="Rohde M."/>
            <person name="Galperin M.Y."/>
            <person name="Jogler C."/>
        </authorList>
    </citation>
    <scope>NUCLEOTIDE SEQUENCE [LARGE SCALE GENOMIC DNA]</scope>
    <source>
        <strain evidence="1 2">Pla144</strain>
    </source>
</reference>
<dbReference type="EMBL" id="SJPS01000001">
    <property type="protein sequence ID" value="TWU29839.1"/>
    <property type="molecule type" value="Genomic_DNA"/>
</dbReference>
<organism evidence="1 2">
    <name type="scientific">Bythopirellula polymerisocia</name>
    <dbReference type="NCBI Taxonomy" id="2528003"/>
    <lineage>
        <taxon>Bacteria</taxon>
        <taxon>Pseudomonadati</taxon>
        <taxon>Planctomycetota</taxon>
        <taxon>Planctomycetia</taxon>
        <taxon>Pirellulales</taxon>
        <taxon>Lacipirellulaceae</taxon>
        <taxon>Bythopirellula</taxon>
    </lineage>
</organism>
<evidence type="ECO:0000313" key="1">
    <source>
        <dbReference type="EMBL" id="TWU29839.1"/>
    </source>
</evidence>
<dbReference type="InterPro" id="IPR016181">
    <property type="entry name" value="Acyl_CoA_acyltransferase"/>
</dbReference>
<dbReference type="Proteomes" id="UP000318437">
    <property type="component" value="Unassembled WGS sequence"/>
</dbReference>